<name>W2KYK8_PHYNI</name>
<dbReference type="EMBL" id="KI680545">
    <property type="protein sequence ID" value="ETL89455.1"/>
    <property type="molecule type" value="Genomic_DNA"/>
</dbReference>
<dbReference type="AlphaFoldDB" id="W2KYK8"/>
<proteinExistence type="predicted"/>
<evidence type="ECO:0000313" key="1">
    <source>
        <dbReference type="EMBL" id="ETL89455.1"/>
    </source>
</evidence>
<gene>
    <name evidence="1" type="ORF">L917_11625</name>
</gene>
<accession>W2KYK8</accession>
<reference evidence="1" key="1">
    <citation type="submission" date="2013-11" db="EMBL/GenBank/DDBJ databases">
        <title>The Genome Sequence of Phytophthora parasitica CHvinca01.</title>
        <authorList>
            <consortium name="The Broad Institute Genomics Platform"/>
            <person name="Russ C."/>
            <person name="Tyler B."/>
            <person name="Panabieres F."/>
            <person name="Shan W."/>
            <person name="Tripathy S."/>
            <person name="Grunwald N."/>
            <person name="Machado M."/>
            <person name="Johnson C.S."/>
            <person name="Arredondo F."/>
            <person name="Hong C."/>
            <person name="Coffey M."/>
            <person name="Young S.K."/>
            <person name="Zeng Q."/>
            <person name="Gargeya S."/>
            <person name="Fitzgerald M."/>
            <person name="Abouelleil A."/>
            <person name="Alvarado L."/>
            <person name="Chapman S.B."/>
            <person name="Gainer-Dewar J."/>
            <person name="Goldberg J."/>
            <person name="Griggs A."/>
            <person name="Gujja S."/>
            <person name="Hansen M."/>
            <person name="Howarth C."/>
            <person name="Imamovic A."/>
            <person name="Ireland A."/>
            <person name="Larimer J."/>
            <person name="McCowan C."/>
            <person name="Murphy C."/>
            <person name="Pearson M."/>
            <person name="Poon T.W."/>
            <person name="Priest M."/>
            <person name="Roberts A."/>
            <person name="Saif S."/>
            <person name="Shea T."/>
            <person name="Sykes S."/>
            <person name="Wortman J."/>
            <person name="Nusbaum C."/>
            <person name="Birren B."/>
        </authorList>
    </citation>
    <scope>NUCLEOTIDE SEQUENCE [LARGE SCALE GENOMIC DNA]</scope>
    <source>
        <strain evidence="1">CHvinca01</strain>
    </source>
</reference>
<protein>
    <submittedName>
        <fullName evidence="1">Uncharacterized protein</fullName>
    </submittedName>
</protein>
<organism evidence="1">
    <name type="scientific">Phytophthora nicotianae</name>
    <name type="common">Potato buckeye rot agent</name>
    <name type="synonym">Phytophthora parasitica</name>
    <dbReference type="NCBI Taxonomy" id="4792"/>
    <lineage>
        <taxon>Eukaryota</taxon>
        <taxon>Sar</taxon>
        <taxon>Stramenopiles</taxon>
        <taxon>Oomycota</taxon>
        <taxon>Peronosporomycetes</taxon>
        <taxon>Peronosporales</taxon>
        <taxon>Peronosporaceae</taxon>
        <taxon>Phytophthora</taxon>
    </lineage>
</organism>
<dbReference type="Proteomes" id="UP000054423">
    <property type="component" value="Unassembled WGS sequence"/>
</dbReference>
<sequence>MKQLIPAEFNVQIQLSRNGRIYGASNFGALGPKKSKQWTDTFRNTMRKIGLD</sequence>